<dbReference type="KEGG" id="ptm:GSPATT00025778001"/>
<organism evidence="1 2">
    <name type="scientific">Paramecium tetraurelia</name>
    <dbReference type="NCBI Taxonomy" id="5888"/>
    <lineage>
        <taxon>Eukaryota</taxon>
        <taxon>Sar</taxon>
        <taxon>Alveolata</taxon>
        <taxon>Ciliophora</taxon>
        <taxon>Intramacronucleata</taxon>
        <taxon>Oligohymenophorea</taxon>
        <taxon>Peniculida</taxon>
        <taxon>Parameciidae</taxon>
        <taxon>Paramecium</taxon>
    </lineage>
</organism>
<proteinExistence type="predicted"/>
<dbReference type="OMA" id="ARNCETI"/>
<evidence type="ECO:0000313" key="2">
    <source>
        <dbReference type="Proteomes" id="UP000000600"/>
    </source>
</evidence>
<reference evidence="1 2" key="1">
    <citation type="journal article" date="2006" name="Nature">
        <title>Global trends of whole-genome duplications revealed by the ciliate Paramecium tetraurelia.</title>
        <authorList>
            <consortium name="Genoscope"/>
            <person name="Aury J.-M."/>
            <person name="Jaillon O."/>
            <person name="Duret L."/>
            <person name="Noel B."/>
            <person name="Jubin C."/>
            <person name="Porcel B.M."/>
            <person name="Segurens B."/>
            <person name="Daubin V."/>
            <person name="Anthouard V."/>
            <person name="Aiach N."/>
            <person name="Arnaiz O."/>
            <person name="Billaut A."/>
            <person name="Beisson J."/>
            <person name="Blanc I."/>
            <person name="Bouhouche K."/>
            <person name="Camara F."/>
            <person name="Duharcourt S."/>
            <person name="Guigo R."/>
            <person name="Gogendeau D."/>
            <person name="Katinka M."/>
            <person name="Keller A.-M."/>
            <person name="Kissmehl R."/>
            <person name="Klotz C."/>
            <person name="Koll F."/>
            <person name="Le Moue A."/>
            <person name="Lepere C."/>
            <person name="Malinsky S."/>
            <person name="Nowacki M."/>
            <person name="Nowak J.K."/>
            <person name="Plattner H."/>
            <person name="Poulain J."/>
            <person name="Ruiz F."/>
            <person name="Serrano V."/>
            <person name="Zagulski M."/>
            <person name="Dessen P."/>
            <person name="Betermier M."/>
            <person name="Weissenbach J."/>
            <person name="Scarpelli C."/>
            <person name="Schachter V."/>
            <person name="Sperling L."/>
            <person name="Meyer E."/>
            <person name="Cohen J."/>
            <person name="Wincker P."/>
        </authorList>
    </citation>
    <scope>NUCLEOTIDE SEQUENCE [LARGE SCALE GENOMIC DNA]</scope>
    <source>
        <strain evidence="1 2">Stock d4-2</strain>
    </source>
</reference>
<accession>A0EDR7</accession>
<dbReference type="InParanoid" id="A0EDR7"/>
<protein>
    <submittedName>
        <fullName evidence="1">Uncharacterized protein</fullName>
    </submittedName>
</protein>
<dbReference type="Proteomes" id="UP000000600">
    <property type="component" value="Unassembled WGS sequence"/>
</dbReference>
<evidence type="ECO:0000313" key="1">
    <source>
        <dbReference type="EMBL" id="CAK93434.1"/>
    </source>
</evidence>
<dbReference type="EMBL" id="CT868672">
    <property type="protein sequence ID" value="CAK93434.1"/>
    <property type="molecule type" value="Genomic_DNA"/>
</dbReference>
<dbReference type="AlphaFoldDB" id="A0EDR7"/>
<dbReference type="OrthoDB" id="10363580at2759"/>
<sequence length="204" mass="23943">MGQSCQMQHQTIDQNEIQYKLVLIKPISHRNQIKRPIFEINQINSREETMDEINELDVDTRKSQKQTNGCAQQFQSSFQFGVQQQKQIIKNQIKSFGGDISQIFNKKKQKLNLRTSQESKEEQINRESNRNATFNCARNCETSQSPLQQWIKNQSPTYESLKSEIKSIRSINGLNQEQHKAGILREKKVKAKSLYYKRTVRFQC</sequence>
<name>A0EDR7_PARTE</name>
<gene>
    <name evidence="1" type="ORF">GSPATT00025778001</name>
</gene>
<dbReference type="RefSeq" id="XP_001460831.1">
    <property type="nucleotide sequence ID" value="XM_001460794.1"/>
</dbReference>
<keyword evidence="2" id="KW-1185">Reference proteome</keyword>
<dbReference type="GeneID" id="5046616"/>
<dbReference type="HOGENOM" id="CLU_1345490_0_0_1"/>